<dbReference type="PANTHER" id="PTHR36838">
    <property type="entry name" value="AUXIN EFFLUX CARRIER FAMILY PROTEIN"/>
    <property type="match status" value="1"/>
</dbReference>
<keyword evidence="10" id="KW-1185">Reference proteome</keyword>
<dbReference type="Proteomes" id="UP000518288">
    <property type="component" value="Unassembled WGS sequence"/>
</dbReference>
<feature type="transmembrane region" description="Helical" evidence="8">
    <location>
        <begin position="64"/>
        <end position="83"/>
    </location>
</feature>
<evidence type="ECO:0000256" key="3">
    <source>
        <dbReference type="ARBA" id="ARBA00022448"/>
    </source>
</evidence>
<proteinExistence type="inferred from homology"/>
<accession>A0A7Y9U5E6</accession>
<evidence type="ECO:0000256" key="2">
    <source>
        <dbReference type="ARBA" id="ARBA00010145"/>
    </source>
</evidence>
<dbReference type="EMBL" id="JACCFH010000001">
    <property type="protein sequence ID" value="NYG31586.1"/>
    <property type="molecule type" value="Genomic_DNA"/>
</dbReference>
<evidence type="ECO:0000256" key="5">
    <source>
        <dbReference type="ARBA" id="ARBA00022692"/>
    </source>
</evidence>
<organism evidence="9 10">
    <name type="scientific">Sphaerotilus montanus</name>
    <dbReference type="NCBI Taxonomy" id="522889"/>
    <lineage>
        <taxon>Bacteria</taxon>
        <taxon>Pseudomonadati</taxon>
        <taxon>Pseudomonadota</taxon>
        <taxon>Betaproteobacteria</taxon>
        <taxon>Burkholderiales</taxon>
        <taxon>Sphaerotilaceae</taxon>
        <taxon>Sphaerotilus</taxon>
    </lineage>
</organism>
<reference evidence="9 10" key="1">
    <citation type="submission" date="2020-07" db="EMBL/GenBank/DDBJ databases">
        <title>Genomic Encyclopedia of Archaeal and Bacterial Type Strains, Phase II (KMG-II): from individual species to whole genera.</title>
        <authorList>
            <person name="Goeker M."/>
        </authorList>
    </citation>
    <scope>NUCLEOTIDE SEQUENCE [LARGE SCALE GENOMIC DNA]</scope>
    <source>
        <strain evidence="9 10">DSM 21226</strain>
    </source>
</reference>
<feature type="transmembrane region" description="Helical" evidence="8">
    <location>
        <begin position="38"/>
        <end position="57"/>
    </location>
</feature>
<sequence>MLSIALLLLPDFLLIVAGFSLCRWTALDRPVWAGVERLVYWLLFPVLLFTSIVRSPLQPAATLGLAAGGVLTVGTGIVLATLLRSVPGVDAHRQASGAQVAFRFNSYVALALAERLGGSASVAWVALLIALCVPLCNIGAVWSLARHGGHSTGRELLRNPLILATVAGLLGNLAGLKLPQVVDITFGRIGGAALPLGLMAVGAGLQFGGLREAKGLAVALLAIRHAVLPVVGLLLGVALALPLGQAQILVAFAAMPTASSCYVLAARMGGDGVYVAGLVTASTLLGMVSVPVALTLFSRLHGG</sequence>
<dbReference type="RefSeq" id="WP_179632564.1">
    <property type="nucleotide sequence ID" value="NZ_CAXYYM010000060.1"/>
</dbReference>
<dbReference type="InterPro" id="IPR004776">
    <property type="entry name" value="Mem_transp_PIN-like"/>
</dbReference>
<evidence type="ECO:0000313" key="9">
    <source>
        <dbReference type="EMBL" id="NYG31586.1"/>
    </source>
</evidence>
<dbReference type="Gene3D" id="1.20.1530.20">
    <property type="match status" value="1"/>
</dbReference>
<gene>
    <name evidence="9" type="ORF">BDD16_000572</name>
</gene>
<feature type="transmembrane region" description="Helical" evidence="8">
    <location>
        <begin position="272"/>
        <end position="297"/>
    </location>
</feature>
<keyword evidence="3" id="KW-0813">Transport</keyword>
<evidence type="ECO:0000313" key="10">
    <source>
        <dbReference type="Proteomes" id="UP000518288"/>
    </source>
</evidence>
<dbReference type="InterPro" id="IPR038770">
    <property type="entry name" value="Na+/solute_symporter_sf"/>
</dbReference>
<keyword evidence="5 8" id="KW-0812">Transmembrane</keyword>
<comment type="subcellular location">
    <subcellularLocation>
        <location evidence="1">Cell membrane</location>
        <topology evidence="1">Multi-pass membrane protein</topology>
    </subcellularLocation>
</comment>
<keyword evidence="6 8" id="KW-1133">Transmembrane helix</keyword>
<dbReference type="GO" id="GO:0055085">
    <property type="term" value="P:transmembrane transport"/>
    <property type="evidence" value="ECO:0007669"/>
    <property type="project" value="InterPro"/>
</dbReference>
<feature type="transmembrane region" description="Helical" evidence="8">
    <location>
        <begin position="217"/>
        <end position="240"/>
    </location>
</feature>
<feature type="transmembrane region" description="Helical" evidence="8">
    <location>
        <begin position="122"/>
        <end position="144"/>
    </location>
</feature>
<keyword evidence="7 8" id="KW-0472">Membrane</keyword>
<comment type="caution">
    <text evidence="9">The sequence shown here is derived from an EMBL/GenBank/DDBJ whole genome shotgun (WGS) entry which is preliminary data.</text>
</comment>
<keyword evidence="4" id="KW-1003">Cell membrane</keyword>
<evidence type="ECO:0000256" key="7">
    <source>
        <dbReference type="ARBA" id="ARBA00023136"/>
    </source>
</evidence>
<evidence type="ECO:0000256" key="1">
    <source>
        <dbReference type="ARBA" id="ARBA00004651"/>
    </source>
</evidence>
<evidence type="ECO:0000256" key="6">
    <source>
        <dbReference type="ARBA" id="ARBA00022989"/>
    </source>
</evidence>
<dbReference type="PANTHER" id="PTHR36838:SF4">
    <property type="entry name" value="AUXIN EFFLUX CARRIER FAMILY PROTEIN"/>
    <property type="match status" value="1"/>
</dbReference>
<dbReference type="Pfam" id="PF03547">
    <property type="entry name" value="Mem_trans"/>
    <property type="match status" value="1"/>
</dbReference>
<dbReference type="AlphaFoldDB" id="A0A7Y9U5E6"/>
<feature type="transmembrane region" description="Helical" evidence="8">
    <location>
        <begin position="246"/>
        <end position="265"/>
    </location>
</feature>
<dbReference type="GO" id="GO:0005886">
    <property type="term" value="C:plasma membrane"/>
    <property type="evidence" value="ECO:0007669"/>
    <property type="project" value="UniProtKB-SubCell"/>
</dbReference>
<feature type="transmembrane region" description="Helical" evidence="8">
    <location>
        <begin position="186"/>
        <end position="205"/>
    </location>
</feature>
<evidence type="ECO:0008006" key="11">
    <source>
        <dbReference type="Google" id="ProtNLM"/>
    </source>
</evidence>
<evidence type="ECO:0000256" key="4">
    <source>
        <dbReference type="ARBA" id="ARBA00022475"/>
    </source>
</evidence>
<protein>
    <recommendedName>
        <fullName evidence="11">AEC family transporter</fullName>
    </recommendedName>
</protein>
<feature type="transmembrane region" description="Helical" evidence="8">
    <location>
        <begin position="156"/>
        <end position="174"/>
    </location>
</feature>
<name>A0A7Y9U5E6_9BURK</name>
<comment type="similarity">
    <text evidence="2">Belongs to the auxin efflux carrier (TC 2.A.69) family.</text>
</comment>
<evidence type="ECO:0000256" key="8">
    <source>
        <dbReference type="SAM" id="Phobius"/>
    </source>
</evidence>